<keyword evidence="1" id="KW-0732">Signal</keyword>
<dbReference type="Gene3D" id="3.20.20.80">
    <property type="entry name" value="Glycosidases"/>
    <property type="match status" value="1"/>
</dbReference>
<dbReference type="SUPFAM" id="SSF51445">
    <property type="entry name" value="(Trans)glycosidases"/>
    <property type="match status" value="1"/>
</dbReference>
<evidence type="ECO:0008006" key="4">
    <source>
        <dbReference type="Google" id="ProtNLM"/>
    </source>
</evidence>
<protein>
    <recommendedName>
        <fullName evidence="4">Collagen-binding domain of a collagenase</fullName>
    </recommendedName>
</protein>
<dbReference type="PROSITE" id="PS51257">
    <property type="entry name" value="PROKAR_LIPOPROTEIN"/>
    <property type="match status" value="1"/>
</dbReference>
<feature type="signal peptide" evidence="1">
    <location>
        <begin position="1"/>
        <end position="28"/>
    </location>
</feature>
<dbReference type="InterPro" id="IPR017853">
    <property type="entry name" value="GH"/>
</dbReference>
<keyword evidence="3" id="KW-1185">Reference proteome</keyword>
<evidence type="ECO:0000256" key="1">
    <source>
        <dbReference type="SAM" id="SignalP"/>
    </source>
</evidence>
<feature type="chain" id="PRO_5012454573" description="Collagen-binding domain of a collagenase" evidence="1">
    <location>
        <begin position="29"/>
        <end position="478"/>
    </location>
</feature>
<sequence>MKYFNNLTFWLAAGLTFAACFGAETASAQDDQDRIQPWEENPYYWQYKGEPVLLLGGSKDDNLFQIPRLREHLEEISGAGGNYIRNTMSDRPMDGERPGSGFVEYPFKQLDNGKYDLDQWNEEYWHRFENMLRWTSDRDIIVQIEIWDRFDYSRDNWPPHPYNPRNNINYSYEESGFRPEYPNHPGANEQPFFFTTPRQRNNETVLQYQQKFVNKMLDYALEYPNVLYCMDNETSGEEAWAVYWAEFVRQRAGQENKSVYLTEMWDDWDLTAEEHRRTLDHPQRFDFVDVSQNNHQRNETHWQNFLWVRDYISDHPRPINSVKIYGADGGRHGGDNIDAVEKMWRLIFAGAASARFHRPSSGIGLSALAKTQLRSARMFLEEFNIFEARPDTGHRLLSGRGEDEAYLSYREEEQYAVFFTGGGEVELQLPESGRRWQVRWLDISNSQWVRPQTILSRQKVSLRAPGDGPWVAVISEEG</sequence>
<dbReference type="AlphaFoldDB" id="A0A1M5DR71"/>
<accession>A0A1M5DR71</accession>
<evidence type="ECO:0000313" key="3">
    <source>
        <dbReference type="Proteomes" id="UP000184041"/>
    </source>
</evidence>
<organism evidence="2 3">
    <name type="scientific">Fodinibius roseus</name>
    <dbReference type="NCBI Taxonomy" id="1194090"/>
    <lineage>
        <taxon>Bacteria</taxon>
        <taxon>Pseudomonadati</taxon>
        <taxon>Balneolota</taxon>
        <taxon>Balneolia</taxon>
        <taxon>Balneolales</taxon>
        <taxon>Balneolaceae</taxon>
        <taxon>Fodinibius</taxon>
    </lineage>
</organism>
<dbReference type="STRING" id="1194090.SAMN05443144_1128"/>
<reference evidence="2 3" key="1">
    <citation type="submission" date="2016-11" db="EMBL/GenBank/DDBJ databases">
        <authorList>
            <person name="Jaros S."/>
            <person name="Januszkiewicz K."/>
            <person name="Wedrychowicz H."/>
        </authorList>
    </citation>
    <scope>NUCLEOTIDE SEQUENCE [LARGE SCALE GENOMIC DNA]</scope>
    <source>
        <strain evidence="2 3">DSM 21986</strain>
    </source>
</reference>
<dbReference type="EMBL" id="FQUS01000012">
    <property type="protein sequence ID" value="SHF69479.1"/>
    <property type="molecule type" value="Genomic_DNA"/>
</dbReference>
<dbReference type="OrthoDB" id="5488826at2"/>
<evidence type="ECO:0000313" key="2">
    <source>
        <dbReference type="EMBL" id="SHF69479.1"/>
    </source>
</evidence>
<name>A0A1M5DR71_9BACT</name>
<gene>
    <name evidence="2" type="ORF">SAMN05443144_1128</name>
</gene>
<dbReference type="Proteomes" id="UP000184041">
    <property type="component" value="Unassembled WGS sequence"/>
</dbReference>
<proteinExistence type="predicted"/>
<dbReference type="RefSeq" id="WP_073064351.1">
    <property type="nucleotide sequence ID" value="NZ_FQUS01000012.1"/>
</dbReference>